<dbReference type="NCBIfam" id="NF033748">
    <property type="entry name" value="class_F_sortase"/>
    <property type="match status" value="1"/>
</dbReference>
<evidence type="ECO:0000256" key="1">
    <source>
        <dbReference type="ARBA" id="ARBA00022801"/>
    </source>
</evidence>
<dbReference type="CDD" id="cd05829">
    <property type="entry name" value="Sortase_F"/>
    <property type="match status" value="1"/>
</dbReference>
<dbReference type="SUPFAM" id="SSF63817">
    <property type="entry name" value="Sortase"/>
    <property type="match status" value="1"/>
</dbReference>
<name>A0ABT5FME3_9ACTN</name>
<dbReference type="EMBL" id="JAQOSK010000001">
    <property type="protein sequence ID" value="MDC2953701.1"/>
    <property type="molecule type" value="Genomic_DNA"/>
</dbReference>
<accession>A0ABT5FME3</accession>
<evidence type="ECO:0000256" key="2">
    <source>
        <dbReference type="SAM" id="Phobius"/>
    </source>
</evidence>
<reference evidence="3 4" key="1">
    <citation type="journal article" date="2015" name="Int. J. Syst. Evol. Microbiol.">
        <title>Streptomyces gilvifuscus sp. nov., an actinomycete that produces antibacterial compounds isolated from soil.</title>
        <authorList>
            <person name="Nguyen T.M."/>
            <person name="Kim J."/>
        </authorList>
    </citation>
    <scope>NUCLEOTIDE SEQUENCE [LARGE SCALE GENOMIC DNA]</scope>
    <source>
        <strain evidence="3 4">T113</strain>
    </source>
</reference>
<keyword evidence="4" id="KW-1185">Reference proteome</keyword>
<protein>
    <submittedName>
        <fullName evidence="3">Class F sortase</fullName>
    </submittedName>
</protein>
<dbReference type="InterPro" id="IPR023365">
    <property type="entry name" value="Sortase_dom-sf"/>
</dbReference>
<gene>
    <name evidence="3" type="ORF">PO587_04460</name>
</gene>
<feature type="transmembrane region" description="Helical" evidence="2">
    <location>
        <begin position="21"/>
        <end position="38"/>
    </location>
</feature>
<evidence type="ECO:0000313" key="3">
    <source>
        <dbReference type="EMBL" id="MDC2953701.1"/>
    </source>
</evidence>
<organism evidence="3 4">
    <name type="scientific">Streptomyces gilvifuscus</name>
    <dbReference type="NCBI Taxonomy" id="1550617"/>
    <lineage>
        <taxon>Bacteria</taxon>
        <taxon>Bacillati</taxon>
        <taxon>Actinomycetota</taxon>
        <taxon>Actinomycetes</taxon>
        <taxon>Kitasatosporales</taxon>
        <taxon>Streptomycetaceae</taxon>
        <taxon>Streptomyces</taxon>
    </lineage>
</organism>
<sequence>MREDFSDSQFDRPRSRGSGRLVTGGAWAVLLLGLWLWGRDVTEVRQGISGPATGDMAAIGRPPAVELPPAARPLGNALPQRLDIPALGVQAPVVARGLDRAGAVDPPPFDQAGVVGWYAAGAEPGAAGAAVMVGHVDTETRPAVFYKLSTLTPGRTVRVVRDDGRVAEFTVDDVQVLGRDHFDARQAYGVHRPGRAELRLITCGGTFDPVSRNYTANVVVSAYLTGTGA</sequence>
<proteinExistence type="predicted"/>
<keyword evidence="2" id="KW-0472">Membrane</keyword>
<keyword evidence="1" id="KW-0378">Hydrolase</keyword>
<evidence type="ECO:0000313" key="4">
    <source>
        <dbReference type="Proteomes" id="UP001221328"/>
    </source>
</evidence>
<keyword evidence="2" id="KW-0812">Transmembrane</keyword>
<dbReference type="Pfam" id="PF04203">
    <property type="entry name" value="Sortase"/>
    <property type="match status" value="1"/>
</dbReference>
<dbReference type="Proteomes" id="UP001221328">
    <property type="component" value="Unassembled WGS sequence"/>
</dbReference>
<keyword evidence="2" id="KW-1133">Transmembrane helix</keyword>
<dbReference type="InterPro" id="IPR042001">
    <property type="entry name" value="Sortase_F"/>
</dbReference>
<dbReference type="RefSeq" id="WP_272174166.1">
    <property type="nucleotide sequence ID" value="NZ_JAQOSK010000001.1"/>
</dbReference>
<dbReference type="InterPro" id="IPR005754">
    <property type="entry name" value="Sortase"/>
</dbReference>
<comment type="caution">
    <text evidence="3">The sequence shown here is derived from an EMBL/GenBank/DDBJ whole genome shotgun (WGS) entry which is preliminary data.</text>
</comment>
<dbReference type="Gene3D" id="2.40.260.10">
    <property type="entry name" value="Sortase"/>
    <property type="match status" value="1"/>
</dbReference>